<dbReference type="GO" id="GO:0005886">
    <property type="term" value="C:plasma membrane"/>
    <property type="evidence" value="ECO:0007669"/>
    <property type="project" value="UniProtKB-SubCell"/>
</dbReference>
<comment type="similarity">
    <text evidence="2">Belongs to the UPF0053 family.</text>
</comment>
<dbReference type="CDD" id="cd04590">
    <property type="entry name" value="CBS_pair_CorC_HlyC_assoc"/>
    <property type="match status" value="1"/>
</dbReference>
<dbReference type="KEGG" id="pnd:Pla175_03770"/>
<feature type="transmembrane region" description="Helical" evidence="7">
    <location>
        <begin position="58"/>
        <end position="81"/>
    </location>
</feature>
<organism evidence="9 10">
    <name type="scientific">Pirellulimonas nuda</name>
    <dbReference type="NCBI Taxonomy" id="2528009"/>
    <lineage>
        <taxon>Bacteria</taxon>
        <taxon>Pseudomonadati</taxon>
        <taxon>Planctomycetota</taxon>
        <taxon>Planctomycetia</taxon>
        <taxon>Pirellulales</taxon>
        <taxon>Lacipirellulaceae</taxon>
        <taxon>Pirellulimonas</taxon>
    </lineage>
</organism>
<dbReference type="SUPFAM" id="SSF54631">
    <property type="entry name" value="CBS-domain pair"/>
    <property type="match status" value="1"/>
</dbReference>
<evidence type="ECO:0000256" key="7">
    <source>
        <dbReference type="SAM" id="Phobius"/>
    </source>
</evidence>
<feature type="transmembrane region" description="Helical" evidence="7">
    <location>
        <begin position="93"/>
        <end position="113"/>
    </location>
</feature>
<dbReference type="InterPro" id="IPR046342">
    <property type="entry name" value="CBS_dom_sf"/>
</dbReference>
<dbReference type="Pfam" id="PF03471">
    <property type="entry name" value="CorC_HlyC"/>
    <property type="match status" value="1"/>
</dbReference>
<dbReference type="InterPro" id="IPR000644">
    <property type="entry name" value="CBS_dom"/>
</dbReference>
<dbReference type="InterPro" id="IPR044751">
    <property type="entry name" value="Ion_transp-like_CBS"/>
</dbReference>
<dbReference type="FunFam" id="3.10.580.10:FF:000002">
    <property type="entry name" value="Magnesium/cobalt efflux protein CorC"/>
    <property type="match status" value="1"/>
</dbReference>
<dbReference type="SMART" id="SM01091">
    <property type="entry name" value="CorC_HlyC"/>
    <property type="match status" value="1"/>
</dbReference>
<dbReference type="GO" id="GO:0050660">
    <property type="term" value="F:flavin adenine dinucleotide binding"/>
    <property type="evidence" value="ECO:0007669"/>
    <property type="project" value="InterPro"/>
</dbReference>
<dbReference type="SUPFAM" id="SSF56176">
    <property type="entry name" value="FAD-binding/transporter-associated domain-like"/>
    <property type="match status" value="1"/>
</dbReference>
<dbReference type="PANTHER" id="PTHR22777">
    <property type="entry name" value="HEMOLYSIN-RELATED"/>
    <property type="match status" value="1"/>
</dbReference>
<evidence type="ECO:0000256" key="6">
    <source>
        <dbReference type="PROSITE-ProRule" id="PRU00703"/>
    </source>
</evidence>
<dbReference type="Pfam" id="PF00571">
    <property type="entry name" value="CBS"/>
    <property type="match status" value="2"/>
</dbReference>
<dbReference type="InterPro" id="IPR036318">
    <property type="entry name" value="FAD-bd_PCMH-like_sf"/>
</dbReference>
<dbReference type="PANTHER" id="PTHR22777:SF32">
    <property type="entry name" value="UPF0053 INNER MEMBRANE PROTEIN YFJD"/>
    <property type="match status" value="1"/>
</dbReference>
<dbReference type="Gene3D" id="3.30.465.10">
    <property type="match status" value="1"/>
</dbReference>
<dbReference type="EMBL" id="CP036291">
    <property type="protein sequence ID" value="QDU87023.1"/>
    <property type="molecule type" value="Genomic_DNA"/>
</dbReference>
<evidence type="ECO:0000256" key="1">
    <source>
        <dbReference type="ARBA" id="ARBA00004651"/>
    </source>
</evidence>
<evidence type="ECO:0000256" key="5">
    <source>
        <dbReference type="ARBA" id="ARBA00023122"/>
    </source>
</evidence>
<dbReference type="RefSeq" id="WP_197527204.1">
    <property type="nucleotide sequence ID" value="NZ_CP036291.1"/>
</dbReference>
<evidence type="ECO:0000313" key="9">
    <source>
        <dbReference type="EMBL" id="QDU87023.1"/>
    </source>
</evidence>
<keyword evidence="10" id="KW-1185">Reference proteome</keyword>
<name>A0A518D6C3_9BACT</name>
<accession>A0A518D6C3</accession>
<reference evidence="9 10" key="1">
    <citation type="submission" date="2019-02" db="EMBL/GenBank/DDBJ databases">
        <title>Deep-cultivation of Planctomycetes and their phenomic and genomic characterization uncovers novel biology.</title>
        <authorList>
            <person name="Wiegand S."/>
            <person name="Jogler M."/>
            <person name="Boedeker C."/>
            <person name="Pinto D."/>
            <person name="Vollmers J."/>
            <person name="Rivas-Marin E."/>
            <person name="Kohn T."/>
            <person name="Peeters S.H."/>
            <person name="Heuer A."/>
            <person name="Rast P."/>
            <person name="Oberbeckmann S."/>
            <person name="Bunk B."/>
            <person name="Jeske O."/>
            <person name="Meyerdierks A."/>
            <person name="Storesund J.E."/>
            <person name="Kallscheuer N."/>
            <person name="Luecker S."/>
            <person name="Lage O.M."/>
            <person name="Pohl T."/>
            <person name="Merkel B.J."/>
            <person name="Hornburger P."/>
            <person name="Mueller R.-W."/>
            <person name="Bruemmer F."/>
            <person name="Labrenz M."/>
            <person name="Spormann A.M."/>
            <person name="Op den Camp H."/>
            <person name="Overmann J."/>
            <person name="Amann R."/>
            <person name="Jetten M.S.M."/>
            <person name="Mascher T."/>
            <person name="Medema M.H."/>
            <person name="Devos D.P."/>
            <person name="Kaster A.-K."/>
            <person name="Ovreas L."/>
            <person name="Rohde M."/>
            <person name="Galperin M.Y."/>
            <person name="Jogler C."/>
        </authorList>
    </citation>
    <scope>NUCLEOTIDE SEQUENCE [LARGE SCALE GENOMIC DNA]</scope>
    <source>
        <strain evidence="9 10">Pla175</strain>
    </source>
</reference>
<evidence type="ECO:0000256" key="4">
    <source>
        <dbReference type="ARBA" id="ARBA00022737"/>
    </source>
</evidence>
<evidence type="ECO:0000256" key="3">
    <source>
        <dbReference type="ARBA" id="ARBA00022475"/>
    </source>
</evidence>
<comment type="subcellular location">
    <subcellularLocation>
        <location evidence="1">Cell membrane</location>
        <topology evidence="1">Multi-pass membrane protein</topology>
    </subcellularLocation>
</comment>
<dbReference type="InterPro" id="IPR005170">
    <property type="entry name" value="Transptr-assoc_dom"/>
</dbReference>
<keyword evidence="3" id="KW-1003">Cell membrane</keyword>
<keyword evidence="7" id="KW-1133">Transmembrane helix</keyword>
<dbReference type="AlphaFoldDB" id="A0A518D6C3"/>
<sequence>MISDPLFWLGIAAAVFACIAATAARALEDFSRRELQELSQREEQPERYGEILRGHKQVALGVEMLEVVGTCVLIAALALWAVRRWGDGNPPPWPIVLAGGVVLGLILTVLKVWLPWSISRLYAAPFLYNTWGLWRRLGVVLSPLTLFARVLDTALHRIAGRTPSGADEETFGEEIRTIVTEGHREGLLEEEARGMIEGVIELGDADVAEIMTPRTDMHMIPVEIAWDDLLADVIAAGHTRIPVYETSRDDIVGVLYVKDLLPEFAKGDGAQRPSLRDLVRKPLFVPETKAVDDLLQMFQQTRTHIALVLDEYGGVAGLVTIEDVLEEIVGEIVDEYDEEAEQEIVGLSEGVCEALGRAHVDEINDALSVELPEDGDYDTIAGFVFTELGRVPVPGESVLYHEAVRVTVLEATKRRIDRVRVERLSDRGNGAAE</sequence>
<dbReference type="Gene3D" id="3.10.580.10">
    <property type="entry name" value="CBS-domain"/>
    <property type="match status" value="1"/>
</dbReference>
<evidence type="ECO:0000313" key="10">
    <source>
        <dbReference type="Proteomes" id="UP000317429"/>
    </source>
</evidence>
<dbReference type="PROSITE" id="PS51371">
    <property type="entry name" value="CBS"/>
    <property type="match status" value="1"/>
</dbReference>
<dbReference type="InterPro" id="IPR016169">
    <property type="entry name" value="FAD-bd_PCMH_sub2"/>
</dbReference>
<feature type="domain" description="CBS" evidence="8">
    <location>
        <begin position="278"/>
        <end position="335"/>
    </location>
</feature>
<protein>
    <submittedName>
        <fullName evidence="9">Magnesium and cobalt efflux protein CorC</fullName>
    </submittedName>
</protein>
<keyword evidence="7" id="KW-0812">Transmembrane</keyword>
<dbReference type="Proteomes" id="UP000317429">
    <property type="component" value="Chromosome"/>
</dbReference>
<gene>
    <name evidence="9" type="primary">corC_1</name>
    <name evidence="9" type="ORF">Pla175_03770</name>
</gene>
<proteinExistence type="inferred from homology"/>
<keyword evidence="7" id="KW-0472">Membrane</keyword>
<keyword evidence="5 6" id="KW-0129">CBS domain</keyword>
<evidence type="ECO:0000259" key="8">
    <source>
        <dbReference type="PROSITE" id="PS51371"/>
    </source>
</evidence>
<evidence type="ECO:0000256" key="2">
    <source>
        <dbReference type="ARBA" id="ARBA00006337"/>
    </source>
</evidence>
<keyword evidence="4" id="KW-0677">Repeat</keyword>